<dbReference type="Gene3D" id="1.10.1410.10">
    <property type="match status" value="2"/>
</dbReference>
<evidence type="ECO:0000256" key="6">
    <source>
        <dbReference type="PROSITE-ProRule" id="PRU00047"/>
    </source>
</evidence>
<feature type="compositionally biased region" description="Acidic residues" evidence="7">
    <location>
        <begin position="489"/>
        <end position="508"/>
    </location>
</feature>
<feature type="compositionally biased region" description="Basic and acidic residues" evidence="7">
    <location>
        <begin position="8"/>
        <end position="21"/>
    </location>
</feature>
<protein>
    <submittedName>
        <fullName evidence="9">Terminal uridylyl transferase 4</fullName>
    </submittedName>
</protein>
<dbReference type="FunFam" id="3.30.460.10:FF:000005">
    <property type="entry name" value="terminal uridylyltransferase 4 isoform X1"/>
    <property type="match status" value="1"/>
</dbReference>
<evidence type="ECO:0000256" key="1">
    <source>
        <dbReference type="ARBA" id="ARBA00001936"/>
    </source>
</evidence>
<dbReference type="AlphaFoldDB" id="A0A8C7WPR0"/>
<dbReference type="GO" id="GO:0003676">
    <property type="term" value="F:nucleic acid binding"/>
    <property type="evidence" value="ECO:0007669"/>
    <property type="project" value="InterPro"/>
</dbReference>
<feature type="region of interest" description="Disordered" evidence="7">
    <location>
        <begin position="427"/>
        <end position="508"/>
    </location>
</feature>
<evidence type="ECO:0000256" key="3">
    <source>
        <dbReference type="ARBA" id="ARBA00022679"/>
    </source>
</evidence>
<comment type="cofactor">
    <cofactor evidence="1">
        <name>Mn(2+)</name>
        <dbReference type="ChEBI" id="CHEBI:29035"/>
    </cofactor>
</comment>
<dbReference type="CDD" id="cd05402">
    <property type="entry name" value="NT_PAP_TUTase"/>
    <property type="match status" value="2"/>
</dbReference>
<feature type="compositionally biased region" description="Basic and acidic residues" evidence="7">
    <location>
        <begin position="432"/>
        <end position="441"/>
    </location>
</feature>
<keyword evidence="6" id="KW-0863">Zinc-finger</keyword>
<organism evidence="9 10">
    <name type="scientific">Oryzias sinensis</name>
    <name type="common">Chinese medaka</name>
    <dbReference type="NCBI Taxonomy" id="183150"/>
    <lineage>
        <taxon>Eukaryota</taxon>
        <taxon>Metazoa</taxon>
        <taxon>Chordata</taxon>
        <taxon>Craniata</taxon>
        <taxon>Vertebrata</taxon>
        <taxon>Euteleostomi</taxon>
        <taxon>Actinopterygii</taxon>
        <taxon>Neopterygii</taxon>
        <taxon>Teleostei</taxon>
        <taxon>Neoteleostei</taxon>
        <taxon>Acanthomorphata</taxon>
        <taxon>Ovalentaria</taxon>
        <taxon>Atherinomorphae</taxon>
        <taxon>Beloniformes</taxon>
        <taxon>Adrianichthyidae</taxon>
        <taxon>Oryziinae</taxon>
        <taxon>Oryzias</taxon>
    </lineage>
</organism>
<evidence type="ECO:0000256" key="2">
    <source>
        <dbReference type="ARBA" id="ARBA00001946"/>
    </source>
</evidence>
<reference evidence="9" key="2">
    <citation type="submission" date="2025-09" db="UniProtKB">
        <authorList>
            <consortium name="Ensembl"/>
        </authorList>
    </citation>
    <scope>IDENTIFICATION</scope>
</reference>
<reference evidence="9" key="1">
    <citation type="submission" date="2025-08" db="UniProtKB">
        <authorList>
            <consortium name="Ensembl"/>
        </authorList>
    </citation>
    <scope>IDENTIFICATION</scope>
</reference>
<dbReference type="Pfam" id="PF19088">
    <property type="entry name" value="TUTase"/>
    <property type="match status" value="1"/>
</dbReference>
<dbReference type="SUPFAM" id="SSF81301">
    <property type="entry name" value="Nucleotidyltransferase"/>
    <property type="match status" value="2"/>
</dbReference>
<dbReference type="GeneTree" id="ENSGT00940000156988"/>
<dbReference type="Pfam" id="PF22600">
    <property type="entry name" value="MTPAP-like_central"/>
    <property type="match status" value="1"/>
</dbReference>
<dbReference type="InterPro" id="IPR045100">
    <property type="entry name" value="TUT4/7_NTP_transf"/>
</dbReference>
<dbReference type="Gene3D" id="3.30.460.10">
    <property type="entry name" value="Beta Polymerase, domain 2"/>
    <property type="match status" value="2"/>
</dbReference>
<dbReference type="InterPro" id="IPR054708">
    <property type="entry name" value="MTPAP-like_central"/>
</dbReference>
<keyword evidence="4" id="KW-0479">Metal-binding</keyword>
<proteinExistence type="predicted"/>
<feature type="domain" description="CCHC-type" evidence="8">
    <location>
        <begin position="973"/>
        <end position="990"/>
    </location>
</feature>
<dbReference type="GO" id="GO:0050265">
    <property type="term" value="F:RNA uridylyltransferase activity"/>
    <property type="evidence" value="ECO:0007669"/>
    <property type="project" value="TreeGrafter"/>
</dbReference>
<name>A0A8C7WPR0_9TELE</name>
<keyword evidence="3" id="KW-0808">Transferase</keyword>
<evidence type="ECO:0000256" key="7">
    <source>
        <dbReference type="SAM" id="MobiDB-lite"/>
    </source>
</evidence>
<dbReference type="SUPFAM" id="SSF57756">
    <property type="entry name" value="Retrovirus zinc finger-like domains"/>
    <property type="match status" value="2"/>
</dbReference>
<dbReference type="SMART" id="SM00343">
    <property type="entry name" value="ZnF_C2HC"/>
    <property type="match status" value="3"/>
</dbReference>
<evidence type="ECO:0000256" key="4">
    <source>
        <dbReference type="ARBA" id="ARBA00022723"/>
    </source>
</evidence>
<dbReference type="GO" id="GO:0031123">
    <property type="term" value="P:RNA 3'-end processing"/>
    <property type="evidence" value="ECO:0007669"/>
    <property type="project" value="TreeGrafter"/>
</dbReference>
<dbReference type="Proteomes" id="UP000694383">
    <property type="component" value="Unplaced"/>
</dbReference>
<evidence type="ECO:0000256" key="5">
    <source>
        <dbReference type="ARBA" id="ARBA00022842"/>
    </source>
</evidence>
<sequence length="1045" mass="120460">MPQSGEDAAQRRPAVEERDLTEQQLGLRQAEERLLRDYIHRLVKSPEYPNYQYLCKLCSVHIENIQGAHKHIKEKRHKKNITEKQEENELRALPPPSATQLKAVDAAVREVAVQQGISEEDFKVREAVVTRMEEVIKRHLAACSLRLYGSCLTRFAFKSSDINIDVTFPSTVSLRPLFVEFSDVESDFHAKVPAVFCRDKSSGLLCKVSAGNDVACLTTNHLAALVKLEPRLVPLVLAFRYWARLCHVDCQAEGGIPSYSFALMVIFFLQQRKEPILPVYLGRWIEGFEVKRVDEYHLTGIVLDVFVKWEHRPPSSTEGRGENRNEIHLATNTGKGVSLGQLWLELFRFYTLEFALEEYIISIRLKELLSREAKNWPRRRLAIEDPFSLKRNVARSLNSQMVFEYIQERFRSAYKYFACPQKRGAARRQGNKKVEAGRGGEDSASAQSGSDDEDGTESKRDEQTINARLRNMLLSKESKASSPPNGLLDSDEEEEEEEENRVPETDESFTADDLHYVFDRMIFTGGKVTANTLKSVHFIVNMNMKLEDDASVVFAHLTRGVCSFQPPTVVCSICKRDGHLKDECPEDFKKIELKPLPPMNERFREILDGLCEFCYYELSPSPVEQQKREQILAGLERFIRKEFNEKAQLCLFGSSKNGFGFRDSDLDICMTLEGHDSAEKLNCKEIIEGLAKVLKKHTGLRNILPITTAKVPIVKFEHRQSGLEGDISLYNTLAQHNTRMLATYAALDPRVQFLGYTMKVFAKRCDIGDASRGSLSSYAYILMVLYFLQQRQPPVIPVLQEIFDGTTVPQRMVDGWNAFFFDDIGDLVSFSFWRQPNTESVGELWLGLLRFYTEEFDFKEHVISIRQRKRLTTFEKQWTSKCIREKKFIRAFINGRKLFGTPFYPLPGTEVDYFFDSKVLTDGELAPNDRCCRICGKIGHYMKDCPKRRRLSSPLQNDKDDDVKEEEREPKDRRCFQCGDPGHVRRDCPEYRHLKQRNPGAPGIHYRNNIFFLFLFFITIRRLSAQTRLKNIAVNQERARRQEVF</sequence>
<dbReference type="InterPro" id="IPR036875">
    <property type="entry name" value="Znf_CCHC_sf"/>
</dbReference>
<feature type="domain" description="CCHC-type" evidence="8">
    <location>
        <begin position="932"/>
        <end position="947"/>
    </location>
</feature>
<evidence type="ECO:0000313" key="9">
    <source>
        <dbReference type="Ensembl" id="ENSOSIP00000001501.1"/>
    </source>
</evidence>
<evidence type="ECO:0000313" key="10">
    <source>
        <dbReference type="Proteomes" id="UP000694383"/>
    </source>
</evidence>
<dbReference type="PROSITE" id="PS50158">
    <property type="entry name" value="ZF_CCHC"/>
    <property type="match status" value="2"/>
</dbReference>
<evidence type="ECO:0000259" key="8">
    <source>
        <dbReference type="PROSITE" id="PS50158"/>
    </source>
</evidence>
<dbReference type="InterPro" id="IPR043519">
    <property type="entry name" value="NT_sf"/>
</dbReference>
<keyword evidence="6" id="KW-0862">Zinc</keyword>
<keyword evidence="10" id="KW-1185">Reference proteome</keyword>
<dbReference type="InterPro" id="IPR001878">
    <property type="entry name" value="Znf_CCHC"/>
</dbReference>
<dbReference type="GO" id="GO:0008270">
    <property type="term" value="F:zinc ion binding"/>
    <property type="evidence" value="ECO:0007669"/>
    <property type="project" value="UniProtKB-KW"/>
</dbReference>
<dbReference type="InterPro" id="IPR002058">
    <property type="entry name" value="PAP_assoc"/>
</dbReference>
<accession>A0A8C7WPR0</accession>
<dbReference type="FunFam" id="1.10.1410.10:FF:000004">
    <property type="entry name" value="terminal uridylyltransferase 4 isoform X2"/>
    <property type="match status" value="1"/>
</dbReference>
<dbReference type="PANTHER" id="PTHR12271:SF49">
    <property type="entry name" value="TERMINAL URIDYLYLTRANSFERASE 4"/>
    <property type="match status" value="1"/>
</dbReference>
<comment type="cofactor">
    <cofactor evidence="2">
        <name>Mg(2+)</name>
        <dbReference type="ChEBI" id="CHEBI:18420"/>
    </cofactor>
</comment>
<dbReference type="PANTHER" id="PTHR12271">
    <property type="entry name" value="POLY A POLYMERASE CID PAP -RELATED"/>
    <property type="match status" value="1"/>
</dbReference>
<dbReference type="Gene3D" id="4.10.60.10">
    <property type="entry name" value="Zinc finger, CCHC-type"/>
    <property type="match status" value="1"/>
</dbReference>
<dbReference type="Pfam" id="PF00098">
    <property type="entry name" value="zf-CCHC"/>
    <property type="match status" value="2"/>
</dbReference>
<dbReference type="SUPFAM" id="SSF81631">
    <property type="entry name" value="PAP/OAS1 substrate-binding domain"/>
    <property type="match status" value="2"/>
</dbReference>
<dbReference type="Ensembl" id="ENSOSIT00000001609.1">
    <property type="protein sequence ID" value="ENSOSIP00000001501.1"/>
    <property type="gene ID" value="ENSOSIG00000000806.1"/>
</dbReference>
<feature type="region of interest" description="Disordered" evidence="7">
    <location>
        <begin position="1"/>
        <end position="23"/>
    </location>
</feature>
<keyword evidence="5" id="KW-0460">Magnesium</keyword>
<dbReference type="Pfam" id="PF03828">
    <property type="entry name" value="PAP_assoc"/>
    <property type="match status" value="2"/>
</dbReference>